<protein>
    <submittedName>
        <fullName evidence="1">Uncharacterized protein</fullName>
    </submittedName>
</protein>
<dbReference type="Proteomes" id="UP000661280">
    <property type="component" value="Chromosome 5"/>
</dbReference>
<dbReference type="GeneID" id="64962118"/>
<name>A0A7R7WD61_ASPKA</name>
<dbReference type="RefSeq" id="XP_041544559.1">
    <property type="nucleotide sequence ID" value="XM_041691033.1"/>
</dbReference>
<evidence type="ECO:0000313" key="2">
    <source>
        <dbReference type="Proteomes" id="UP000661280"/>
    </source>
</evidence>
<proteinExistence type="predicted"/>
<reference evidence="1" key="2">
    <citation type="submission" date="2021-02" db="EMBL/GenBank/DDBJ databases">
        <title>Aspergillus luchuensis mut. kawachii IFO 4304 genome sequence.</title>
        <authorList>
            <person name="Mori K."/>
            <person name="Kadooka C."/>
            <person name="Goto M."/>
            <person name="Futagami T."/>
        </authorList>
    </citation>
    <scope>NUCLEOTIDE SEQUENCE</scope>
    <source>
        <strain evidence="1">IFO 4308</strain>
    </source>
</reference>
<accession>A0A7R7WD61</accession>
<sequence length="112" mass="12501">MDSLVLLLVGAVDPDGDSLPPNTNWYHTHHTSIHPYIPLAPIPIQILSLSLLRFSPASFPLLFHLTVRPLFDARSFLLSTLIPWVFCSILLCSTHSLDSSVDQSINPSKRKQ</sequence>
<keyword evidence="2" id="KW-1185">Reference proteome</keyword>
<dbReference type="KEGG" id="aluc:AKAW2_51138A"/>
<reference evidence="1" key="1">
    <citation type="submission" date="2021-01" db="EMBL/GenBank/DDBJ databases">
        <authorList>
            <consortium name="Aspergillus luchuensis mut. kawachii IFO 4304 genome sequencing consortium"/>
            <person name="Kazuki M."/>
            <person name="Futagami T."/>
        </authorList>
    </citation>
    <scope>NUCLEOTIDE SEQUENCE</scope>
    <source>
        <strain evidence="1">IFO 4308</strain>
    </source>
</reference>
<dbReference type="AlphaFoldDB" id="A0A7R7WD61"/>
<organism evidence="1 2">
    <name type="scientific">Aspergillus kawachii</name>
    <name type="common">White koji mold</name>
    <name type="synonym">Aspergillus awamori var. kawachi</name>
    <dbReference type="NCBI Taxonomy" id="1069201"/>
    <lineage>
        <taxon>Eukaryota</taxon>
        <taxon>Fungi</taxon>
        <taxon>Dikarya</taxon>
        <taxon>Ascomycota</taxon>
        <taxon>Pezizomycotina</taxon>
        <taxon>Eurotiomycetes</taxon>
        <taxon>Eurotiomycetidae</taxon>
        <taxon>Eurotiales</taxon>
        <taxon>Aspergillaceae</taxon>
        <taxon>Aspergillus</taxon>
        <taxon>Aspergillus subgen. Circumdati</taxon>
    </lineage>
</organism>
<dbReference type="EMBL" id="AP024429">
    <property type="protein sequence ID" value="BCS00797.1"/>
    <property type="molecule type" value="Genomic_DNA"/>
</dbReference>
<gene>
    <name evidence="1" type="ORF">AKAW2_51138A</name>
</gene>
<evidence type="ECO:0000313" key="1">
    <source>
        <dbReference type="EMBL" id="BCS00797.1"/>
    </source>
</evidence>